<dbReference type="PROSITE" id="PS50262">
    <property type="entry name" value="G_PROTEIN_RECEP_F1_2"/>
    <property type="match status" value="1"/>
</dbReference>
<feature type="domain" description="G-protein coupled receptors family 1 profile" evidence="9">
    <location>
        <begin position="41"/>
        <end position="331"/>
    </location>
</feature>
<name>A0A815MRG0_ADIRI</name>
<evidence type="ECO:0000256" key="2">
    <source>
        <dbReference type="ARBA" id="ARBA00022692"/>
    </source>
</evidence>
<dbReference type="AlphaFoldDB" id="A0A815MRG0"/>
<dbReference type="InterPro" id="IPR000276">
    <property type="entry name" value="GPCR_Rhodpsn"/>
</dbReference>
<feature type="transmembrane region" description="Helical" evidence="8">
    <location>
        <begin position="61"/>
        <end position="83"/>
    </location>
</feature>
<keyword evidence="6" id="KW-0675">Receptor</keyword>
<evidence type="ECO:0000259" key="9">
    <source>
        <dbReference type="PROSITE" id="PS50262"/>
    </source>
</evidence>
<keyword evidence="4" id="KW-0297">G-protein coupled receptor</keyword>
<comment type="caution">
    <text evidence="10">The sequence shown here is derived from an EMBL/GenBank/DDBJ whole genome shotgun (WGS) entry which is preliminary data.</text>
</comment>
<evidence type="ECO:0000313" key="10">
    <source>
        <dbReference type="EMBL" id="CAF1421881.1"/>
    </source>
</evidence>
<feature type="transmembrane region" description="Helical" evidence="8">
    <location>
        <begin position="142"/>
        <end position="160"/>
    </location>
</feature>
<dbReference type="Gene3D" id="1.20.1070.10">
    <property type="entry name" value="Rhodopsin 7-helix transmembrane proteins"/>
    <property type="match status" value="1"/>
</dbReference>
<feature type="transmembrane region" description="Helical" evidence="8">
    <location>
        <begin position="180"/>
        <end position="209"/>
    </location>
</feature>
<evidence type="ECO:0000256" key="7">
    <source>
        <dbReference type="ARBA" id="ARBA00023224"/>
    </source>
</evidence>
<reference evidence="10" key="1">
    <citation type="submission" date="2021-02" db="EMBL/GenBank/DDBJ databases">
        <authorList>
            <person name="Nowell W R."/>
        </authorList>
    </citation>
    <scope>NUCLEOTIDE SEQUENCE</scope>
</reference>
<evidence type="ECO:0000256" key="1">
    <source>
        <dbReference type="ARBA" id="ARBA00004141"/>
    </source>
</evidence>
<evidence type="ECO:0000256" key="5">
    <source>
        <dbReference type="ARBA" id="ARBA00023136"/>
    </source>
</evidence>
<accession>A0A815MRG0</accession>
<evidence type="ECO:0000256" key="3">
    <source>
        <dbReference type="ARBA" id="ARBA00022989"/>
    </source>
</evidence>
<keyword evidence="3 8" id="KW-1133">Transmembrane helix</keyword>
<dbReference type="Proteomes" id="UP000663852">
    <property type="component" value="Unassembled WGS sequence"/>
</dbReference>
<dbReference type="PANTHER" id="PTHR24243:SF230">
    <property type="entry name" value="G-PROTEIN COUPLED RECEPTORS FAMILY 1 PROFILE DOMAIN-CONTAINING PROTEIN"/>
    <property type="match status" value="1"/>
</dbReference>
<evidence type="ECO:0000256" key="4">
    <source>
        <dbReference type="ARBA" id="ARBA00023040"/>
    </source>
</evidence>
<evidence type="ECO:0000256" key="8">
    <source>
        <dbReference type="SAM" id="Phobius"/>
    </source>
</evidence>
<proteinExistence type="predicted"/>
<feature type="transmembrane region" description="Helical" evidence="8">
    <location>
        <begin position="315"/>
        <end position="333"/>
    </location>
</feature>
<keyword evidence="5 8" id="KW-0472">Membrane</keyword>
<feature type="transmembrane region" description="Helical" evidence="8">
    <location>
        <begin position="28"/>
        <end position="49"/>
    </location>
</feature>
<dbReference type="InterPro" id="IPR017452">
    <property type="entry name" value="GPCR_Rhodpsn_7TM"/>
</dbReference>
<dbReference type="GO" id="GO:0005886">
    <property type="term" value="C:plasma membrane"/>
    <property type="evidence" value="ECO:0007669"/>
    <property type="project" value="TreeGrafter"/>
</dbReference>
<dbReference type="PANTHER" id="PTHR24243">
    <property type="entry name" value="G-PROTEIN COUPLED RECEPTOR"/>
    <property type="match status" value="1"/>
</dbReference>
<organism evidence="10 11">
    <name type="scientific">Adineta ricciae</name>
    <name type="common">Rotifer</name>
    <dbReference type="NCBI Taxonomy" id="249248"/>
    <lineage>
        <taxon>Eukaryota</taxon>
        <taxon>Metazoa</taxon>
        <taxon>Spiralia</taxon>
        <taxon>Gnathifera</taxon>
        <taxon>Rotifera</taxon>
        <taxon>Eurotatoria</taxon>
        <taxon>Bdelloidea</taxon>
        <taxon>Adinetida</taxon>
        <taxon>Adinetidae</taxon>
        <taxon>Adineta</taxon>
    </lineage>
</organism>
<gene>
    <name evidence="10" type="ORF">EDS130_LOCUS37549</name>
</gene>
<dbReference type="GO" id="GO:0004930">
    <property type="term" value="F:G protein-coupled receptor activity"/>
    <property type="evidence" value="ECO:0007669"/>
    <property type="project" value="UniProtKB-KW"/>
</dbReference>
<feature type="transmembrane region" description="Helical" evidence="8">
    <location>
        <begin position="276"/>
        <end position="295"/>
    </location>
</feature>
<evidence type="ECO:0000256" key="6">
    <source>
        <dbReference type="ARBA" id="ARBA00023170"/>
    </source>
</evidence>
<keyword evidence="2 8" id="KW-0812">Transmembrane</keyword>
<evidence type="ECO:0000313" key="11">
    <source>
        <dbReference type="Proteomes" id="UP000663852"/>
    </source>
</evidence>
<keyword evidence="7" id="KW-0807">Transducer</keyword>
<dbReference type="PRINTS" id="PR00237">
    <property type="entry name" value="GPCRRHODOPSN"/>
</dbReference>
<dbReference type="SUPFAM" id="SSF81321">
    <property type="entry name" value="Family A G protein-coupled receptor-like"/>
    <property type="match status" value="1"/>
</dbReference>
<comment type="subcellular location">
    <subcellularLocation>
        <location evidence="1">Membrane</location>
        <topology evidence="1">Multi-pass membrane protein</topology>
    </subcellularLocation>
</comment>
<sequence length="378" mass="43035">MTSTSVSTTSGTSVLTGIFADVRVQLTRYVYCPLFILGNIGNILNILVFSREPLRTSVCSIYFLIVSIANLVSINIGLLTRILSTLDVPDPSRNVAWYCKGRAYISGLSLTIARHFLCLIAIDRILMTSTRASIRQLSSFKIARWILPISCLSWAIFYIHTLVGYENNRTGTSCGRQAGFYSTFTTVCTISIDAIIPIIIMTIFTLLLMKQIRALRLRRERNAVITIRQVTTVRSQMRTTTTNAISYQDGRSQDFNGHNTERRREKQLTRLSSVQVLIYIIFNLPNAVYVVYMLIVTNEKKTADRSAIESFTSLFVSILTYIYCTLNFYIYTLSSATYRAKTKQIFQQCFQRRHSTTIQNYQKCLNTFSKIVLKACLL</sequence>
<dbReference type="EMBL" id="CAJNOJ010000372">
    <property type="protein sequence ID" value="CAF1421881.1"/>
    <property type="molecule type" value="Genomic_DNA"/>
</dbReference>
<dbReference type="Pfam" id="PF00001">
    <property type="entry name" value="7tm_1"/>
    <property type="match status" value="1"/>
</dbReference>
<protein>
    <recommendedName>
        <fullName evidence="9">G-protein coupled receptors family 1 profile domain-containing protein</fullName>
    </recommendedName>
</protein>
<feature type="transmembrane region" description="Helical" evidence="8">
    <location>
        <begin position="103"/>
        <end position="122"/>
    </location>
</feature>